<dbReference type="Proteomes" id="UP000253426">
    <property type="component" value="Unassembled WGS sequence"/>
</dbReference>
<keyword evidence="7" id="KW-1185">Reference proteome</keyword>
<comment type="caution">
    <text evidence="6">The sequence shown here is derived from an EMBL/GenBank/DDBJ whole genome shotgun (WGS) entry which is preliminary data.</text>
</comment>
<sequence>MLSCFFRSSFQVPLQAATASLLLAGYGWTAEPRDGVKLYQQFCSICHGLEGQGIPNVFPPLAKADFLVKQREKALRAPLEGLAGKIEVNGHAFEGAMPPVMLEDADLAAIFSHVYSSWGNSGNAPTAEEIASVRKKTKFPTLAALKAAMGGGVLPAAPEGWELKVGVELSFSPVRLAMHADGETVLALSQQGDIWQWKPGDSVATKLFDGADYIDRNLGSEATLGMTVDREGRLYVTSNQCNKKTTPVANEVTIFRSEPWAKERPWAAPKPWFRTTYPFGVGPYNHGVSHIAQGPDGLMYVNSGSRTDGGEAGKQPNYSTEGETSLTACLWRLDPREANPKLEVFANGLRNTYGFCWDDEGRLIGTENGPDAHAPEELNVIQKGEHHGFPFQFSDWENKAYAHTPDAPKGLKFVHPLRNTGPDGGAAKENISTFDAHSCPSGIVWLGADWPAPLGGSFLTVRFGNLLKLETGDAGFDLLQMKPDFQKGTVTVKQVLAPWSRPIDLLAMAGHRVVIAEYCRGANLAAGLGTPGRLLVLQPKAATP</sequence>
<dbReference type="Gene3D" id="2.120.10.30">
    <property type="entry name" value="TolB, C-terminal domain"/>
    <property type="match status" value="1"/>
</dbReference>
<feature type="domain" description="Cytochrome c" evidence="5">
    <location>
        <begin position="30"/>
        <end position="118"/>
    </location>
</feature>
<dbReference type="RefSeq" id="WP_113956730.1">
    <property type="nucleotide sequence ID" value="NZ_QNRR01000001.1"/>
</dbReference>
<evidence type="ECO:0000259" key="5">
    <source>
        <dbReference type="PROSITE" id="PS51007"/>
    </source>
</evidence>
<keyword evidence="3 4" id="KW-0408">Iron</keyword>
<evidence type="ECO:0000256" key="4">
    <source>
        <dbReference type="PROSITE-ProRule" id="PRU00433"/>
    </source>
</evidence>
<dbReference type="OrthoDB" id="9809720at2"/>
<dbReference type="InterPro" id="IPR009056">
    <property type="entry name" value="Cyt_c-like_dom"/>
</dbReference>
<dbReference type="AlphaFoldDB" id="A0A366HU65"/>
<dbReference type="InterPro" id="IPR036909">
    <property type="entry name" value="Cyt_c-like_dom_sf"/>
</dbReference>
<keyword evidence="1 4" id="KW-0349">Heme</keyword>
<accession>A0A366HU65</accession>
<gene>
    <name evidence="6" type="ORF">DES53_101626</name>
</gene>
<dbReference type="SUPFAM" id="SSF50952">
    <property type="entry name" value="Soluble quinoprotein glucose dehydrogenase"/>
    <property type="match status" value="1"/>
</dbReference>
<organism evidence="6 7">
    <name type="scientific">Roseimicrobium gellanilyticum</name>
    <dbReference type="NCBI Taxonomy" id="748857"/>
    <lineage>
        <taxon>Bacteria</taxon>
        <taxon>Pseudomonadati</taxon>
        <taxon>Verrucomicrobiota</taxon>
        <taxon>Verrucomicrobiia</taxon>
        <taxon>Verrucomicrobiales</taxon>
        <taxon>Verrucomicrobiaceae</taxon>
        <taxon>Roseimicrobium</taxon>
    </lineage>
</organism>
<dbReference type="GO" id="GO:0009055">
    <property type="term" value="F:electron transfer activity"/>
    <property type="evidence" value="ECO:0007669"/>
    <property type="project" value="InterPro"/>
</dbReference>
<protein>
    <submittedName>
        <fullName evidence="6">Glucose/arabinose dehydrogenase</fullName>
    </submittedName>
</protein>
<evidence type="ECO:0000313" key="6">
    <source>
        <dbReference type="EMBL" id="RBP47826.1"/>
    </source>
</evidence>
<keyword evidence="2 4" id="KW-0479">Metal-binding</keyword>
<reference evidence="6 7" key="1">
    <citation type="submission" date="2018-06" db="EMBL/GenBank/DDBJ databases">
        <title>Genomic Encyclopedia of Type Strains, Phase IV (KMG-IV): sequencing the most valuable type-strain genomes for metagenomic binning, comparative biology and taxonomic classification.</title>
        <authorList>
            <person name="Goeker M."/>
        </authorList>
    </citation>
    <scope>NUCLEOTIDE SEQUENCE [LARGE SCALE GENOMIC DNA]</scope>
    <source>
        <strain evidence="6 7">DSM 25532</strain>
    </source>
</reference>
<dbReference type="EMBL" id="QNRR01000001">
    <property type="protein sequence ID" value="RBP47826.1"/>
    <property type="molecule type" value="Genomic_DNA"/>
</dbReference>
<dbReference type="InterPro" id="IPR011042">
    <property type="entry name" value="6-blade_b-propeller_TolB-like"/>
</dbReference>
<dbReference type="GO" id="GO:0020037">
    <property type="term" value="F:heme binding"/>
    <property type="evidence" value="ECO:0007669"/>
    <property type="project" value="InterPro"/>
</dbReference>
<dbReference type="PANTHER" id="PTHR19328">
    <property type="entry name" value="HEDGEHOG-INTERACTING PROTEIN"/>
    <property type="match status" value="1"/>
</dbReference>
<evidence type="ECO:0000256" key="2">
    <source>
        <dbReference type="ARBA" id="ARBA00022723"/>
    </source>
</evidence>
<evidence type="ECO:0000256" key="1">
    <source>
        <dbReference type="ARBA" id="ARBA00022617"/>
    </source>
</evidence>
<dbReference type="PROSITE" id="PS51007">
    <property type="entry name" value="CYTC"/>
    <property type="match status" value="1"/>
</dbReference>
<dbReference type="SUPFAM" id="SSF46626">
    <property type="entry name" value="Cytochrome c"/>
    <property type="match status" value="1"/>
</dbReference>
<dbReference type="Gene3D" id="1.10.760.10">
    <property type="entry name" value="Cytochrome c-like domain"/>
    <property type="match status" value="1"/>
</dbReference>
<evidence type="ECO:0000256" key="3">
    <source>
        <dbReference type="ARBA" id="ARBA00023004"/>
    </source>
</evidence>
<dbReference type="InterPro" id="IPR011041">
    <property type="entry name" value="Quinoprot_gluc/sorb_DH_b-prop"/>
</dbReference>
<dbReference type="InterPro" id="IPR012938">
    <property type="entry name" value="Glc/Sorbosone_DH"/>
</dbReference>
<dbReference type="Pfam" id="PF07995">
    <property type="entry name" value="GSDH"/>
    <property type="match status" value="1"/>
</dbReference>
<evidence type="ECO:0000313" key="7">
    <source>
        <dbReference type="Proteomes" id="UP000253426"/>
    </source>
</evidence>
<name>A0A366HU65_9BACT</name>
<proteinExistence type="predicted"/>
<dbReference type="Pfam" id="PF00034">
    <property type="entry name" value="Cytochrom_C"/>
    <property type="match status" value="1"/>
</dbReference>
<dbReference type="GO" id="GO:0046872">
    <property type="term" value="F:metal ion binding"/>
    <property type="evidence" value="ECO:0007669"/>
    <property type="project" value="UniProtKB-KW"/>
</dbReference>